<evidence type="ECO:0000313" key="3">
    <source>
        <dbReference type="EMBL" id="KAJ8905778.1"/>
    </source>
</evidence>
<feature type="compositionally biased region" description="Basic and acidic residues" evidence="1">
    <location>
        <begin position="161"/>
        <end position="186"/>
    </location>
</feature>
<evidence type="ECO:0000256" key="2">
    <source>
        <dbReference type="SAM" id="Phobius"/>
    </source>
</evidence>
<evidence type="ECO:0000256" key="1">
    <source>
        <dbReference type="SAM" id="MobiDB-lite"/>
    </source>
</evidence>
<evidence type="ECO:0000313" key="4">
    <source>
        <dbReference type="Proteomes" id="UP001157974"/>
    </source>
</evidence>
<dbReference type="EMBL" id="JAMWBK010000004">
    <property type="protein sequence ID" value="KAJ8905778.1"/>
    <property type="molecule type" value="Genomic_DNA"/>
</dbReference>
<sequence>MDGMGRQRATLGFVGWGGLSGFLSAERTGRARAESRRRAVRVSMRLEGVVVKLAEAAGAIDAIDAGDMLDSASSYSPLPPSTLEIILANVAFVLGAYCTLVAIGLGIYSALQNRKSNEQLKMVKERIRMYGDVFDRDGAAPKGSKGAKGGSVPTAMTGMNRDQRRNKAKEEKRRKQAEKQKQRSKEAEEEEE</sequence>
<name>A0AAV8UTD3_9RHOD</name>
<feature type="region of interest" description="Disordered" evidence="1">
    <location>
        <begin position="136"/>
        <end position="192"/>
    </location>
</feature>
<reference evidence="3 4" key="1">
    <citation type="journal article" date="2023" name="Nat. Commun.">
        <title>Origin of minicircular mitochondrial genomes in red algae.</title>
        <authorList>
            <person name="Lee Y."/>
            <person name="Cho C.H."/>
            <person name="Lee Y.M."/>
            <person name="Park S.I."/>
            <person name="Yang J.H."/>
            <person name="West J.A."/>
            <person name="Bhattacharya D."/>
            <person name="Yoon H.S."/>
        </authorList>
    </citation>
    <scope>NUCLEOTIDE SEQUENCE [LARGE SCALE GENOMIC DNA]</scope>
    <source>
        <strain evidence="3 4">CCMP1338</strain>
        <tissue evidence="3">Whole cell</tissue>
    </source>
</reference>
<accession>A0AAV8UTD3</accession>
<feature type="transmembrane region" description="Helical" evidence="2">
    <location>
        <begin position="85"/>
        <end position="111"/>
    </location>
</feature>
<proteinExistence type="predicted"/>
<comment type="caution">
    <text evidence="3">The sequence shown here is derived from an EMBL/GenBank/DDBJ whole genome shotgun (WGS) entry which is preliminary data.</text>
</comment>
<keyword evidence="4" id="KW-1185">Reference proteome</keyword>
<keyword evidence="2" id="KW-1133">Transmembrane helix</keyword>
<dbReference type="Proteomes" id="UP001157974">
    <property type="component" value="Unassembled WGS sequence"/>
</dbReference>
<protein>
    <submittedName>
        <fullName evidence="3">Uncharacterized protein</fullName>
    </submittedName>
</protein>
<organism evidence="3 4">
    <name type="scientific">Rhodosorus marinus</name>
    <dbReference type="NCBI Taxonomy" id="101924"/>
    <lineage>
        <taxon>Eukaryota</taxon>
        <taxon>Rhodophyta</taxon>
        <taxon>Stylonematophyceae</taxon>
        <taxon>Stylonematales</taxon>
        <taxon>Stylonemataceae</taxon>
        <taxon>Rhodosorus</taxon>
    </lineage>
</organism>
<keyword evidence="2" id="KW-0472">Membrane</keyword>
<dbReference type="AlphaFoldDB" id="A0AAV8UTD3"/>
<gene>
    <name evidence="3" type="ORF">NDN08_002283</name>
</gene>
<keyword evidence="2" id="KW-0812">Transmembrane</keyword>